<organism evidence="1 2">
    <name type="scientific">Polyporus arcularius HHB13444</name>
    <dbReference type="NCBI Taxonomy" id="1314778"/>
    <lineage>
        <taxon>Eukaryota</taxon>
        <taxon>Fungi</taxon>
        <taxon>Dikarya</taxon>
        <taxon>Basidiomycota</taxon>
        <taxon>Agaricomycotina</taxon>
        <taxon>Agaricomycetes</taxon>
        <taxon>Polyporales</taxon>
        <taxon>Polyporaceae</taxon>
        <taxon>Polyporus</taxon>
    </lineage>
</organism>
<sequence>MRRFQSQASKLACLFGAQGFTFTSCTAVSPKLVELSIGTLLRPPQRHSDAFYPSFPGLKCSRQSTAKNRGDSTTAGHGG</sequence>
<reference evidence="1 2" key="1">
    <citation type="journal article" date="2019" name="Nat. Ecol. Evol.">
        <title>Megaphylogeny resolves global patterns of mushroom evolution.</title>
        <authorList>
            <person name="Varga T."/>
            <person name="Krizsan K."/>
            <person name="Foldi C."/>
            <person name="Dima B."/>
            <person name="Sanchez-Garcia M."/>
            <person name="Sanchez-Ramirez S."/>
            <person name="Szollosi G.J."/>
            <person name="Szarkandi J.G."/>
            <person name="Papp V."/>
            <person name="Albert L."/>
            <person name="Andreopoulos W."/>
            <person name="Angelini C."/>
            <person name="Antonin V."/>
            <person name="Barry K.W."/>
            <person name="Bougher N.L."/>
            <person name="Buchanan P."/>
            <person name="Buyck B."/>
            <person name="Bense V."/>
            <person name="Catcheside P."/>
            <person name="Chovatia M."/>
            <person name="Cooper J."/>
            <person name="Damon W."/>
            <person name="Desjardin D."/>
            <person name="Finy P."/>
            <person name="Geml J."/>
            <person name="Haridas S."/>
            <person name="Hughes K."/>
            <person name="Justo A."/>
            <person name="Karasinski D."/>
            <person name="Kautmanova I."/>
            <person name="Kiss B."/>
            <person name="Kocsube S."/>
            <person name="Kotiranta H."/>
            <person name="LaButti K.M."/>
            <person name="Lechner B.E."/>
            <person name="Liimatainen K."/>
            <person name="Lipzen A."/>
            <person name="Lukacs Z."/>
            <person name="Mihaltcheva S."/>
            <person name="Morgado L.N."/>
            <person name="Niskanen T."/>
            <person name="Noordeloos M.E."/>
            <person name="Ohm R.A."/>
            <person name="Ortiz-Santana B."/>
            <person name="Ovrebo C."/>
            <person name="Racz N."/>
            <person name="Riley R."/>
            <person name="Savchenko A."/>
            <person name="Shiryaev A."/>
            <person name="Soop K."/>
            <person name="Spirin V."/>
            <person name="Szebenyi C."/>
            <person name="Tomsovsky M."/>
            <person name="Tulloss R.E."/>
            <person name="Uehling J."/>
            <person name="Grigoriev I.V."/>
            <person name="Vagvolgyi C."/>
            <person name="Papp T."/>
            <person name="Martin F.M."/>
            <person name="Miettinen O."/>
            <person name="Hibbett D.S."/>
            <person name="Nagy L.G."/>
        </authorList>
    </citation>
    <scope>NUCLEOTIDE SEQUENCE [LARGE SCALE GENOMIC DNA]</scope>
    <source>
        <strain evidence="1 2">HHB13444</strain>
    </source>
</reference>
<dbReference type="Proteomes" id="UP000308197">
    <property type="component" value="Unassembled WGS sequence"/>
</dbReference>
<dbReference type="AlphaFoldDB" id="A0A5C3PX51"/>
<protein>
    <submittedName>
        <fullName evidence="1">Uncharacterized protein</fullName>
    </submittedName>
</protein>
<dbReference type="EMBL" id="ML210983">
    <property type="protein sequence ID" value="TFK93329.1"/>
    <property type="molecule type" value="Genomic_DNA"/>
</dbReference>
<accession>A0A5C3PX51</accession>
<evidence type="ECO:0000313" key="1">
    <source>
        <dbReference type="EMBL" id="TFK93329.1"/>
    </source>
</evidence>
<name>A0A5C3PX51_9APHY</name>
<dbReference type="InParanoid" id="A0A5C3PX51"/>
<keyword evidence="2" id="KW-1185">Reference proteome</keyword>
<dbReference type="PROSITE" id="PS51257">
    <property type="entry name" value="PROKAR_LIPOPROTEIN"/>
    <property type="match status" value="1"/>
</dbReference>
<proteinExistence type="predicted"/>
<gene>
    <name evidence="1" type="ORF">K466DRAFT_129457</name>
</gene>
<evidence type="ECO:0000313" key="2">
    <source>
        <dbReference type="Proteomes" id="UP000308197"/>
    </source>
</evidence>